<proteinExistence type="predicted"/>
<name>A0A0C3QIZ2_9AGAM</name>
<accession>A0A0C3QIZ2</accession>
<dbReference type="EMBL" id="KN822957">
    <property type="protein sequence ID" value="KIO32145.1"/>
    <property type="molecule type" value="Genomic_DNA"/>
</dbReference>
<reference evidence="2 3" key="1">
    <citation type="submission" date="2014-04" db="EMBL/GenBank/DDBJ databases">
        <authorList>
            <consortium name="DOE Joint Genome Institute"/>
            <person name="Kuo A."/>
            <person name="Girlanda M."/>
            <person name="Perotto S."/>
            <person name="Kohler A."/>
            <person name="Nagy L.G."/>
            <person name="Floudas D."/>
            <person name="Copeland A."/>
            <person name="Barry K.W."/>
            <person name="Cichocki N."/>
            <person name="Veneault-Fourrey C."/>
            <person name="LaButti K."/>
            <person name="Lindquist E.A."/>
            <person name="Lipzen A."/>
            <person name="Lundell T."/>
            <person name="Morin E."/>
            <person name="Murat C."/>
            <person name="Sun H."/>
            <person name="Tunlid A."/>
            <person name="Henrissat B."/>
            <person name="Grigoriev I.V."/>
            <person name="Hibbett D.S."/>
            <person name="Martin F."/>
            <person name="Nordberg H.P."/>
            <person name="Cantor M.N."/>
            <person name="Hua S.X."/>
        </authorList>
    </citation>
    <scope>NUCLEOTIDE SEQUENCE [LARGE SCALE GENOMIC DNA]</scope>
    <source>
        <strain evidence="2 3">MUT 4182</strain>
    </source>
</reference>
<dbReference type="Proteomes" id="UP000054248">
    <property type="component" value="Unassembled WGS sequence"/>
</dbReference>
<sequence>MSAGRTASGGPDSGNILVRPDGDPRLLEDYCIARGSGPSRGRGRGGPRGVPIVGGVIAKPVIYLYPPSPIEACVKISLIHQWKFSALYPVPAKGAIRDGEFSHSAEWLVSSSPDGMMKVKGTSTEVAYLFWEAEPNTSVALLESPPASRPASPNEPRSRPGFVPGTTKCSPQDSILLSIDMVPFYLDEALLSLGLHVEARTSFISYWLPSMLNYKFIALRFLPQIDYEASAPLEINPRPDVVTRVYMLFQGIAQEELDGWQEAQERLSEGVDIWKTVVGVNETRQQNKDLFRVLEWGGMEVFERFRSTA</sequence>
<dbReference type="AlphaFoldDB" id="A0A0C3QIZ2"/>
<dbReference type="HOGENOM" id="CLU_028134_0_0_1"/>
<gene>
    <name evidence="2" type="ORF">M407DRAFT_215958</name>
</gene>
<keyword evidence="3" id="KW-1185">Reference proteome</keyword>
<dbReference type="OrthoDB" id="428577at2759"/>
<evidence type="ECO:0000313" key="2">
    <source>
        <dbReference type="EMBL" id="KIO32145.1"/>
    </source>
</evidence>
<reference evidence="3" key="2">
    <citation type="submission" date="2015-01" db="EMBL/GenBank/DDBJ databases">
        <title>Evolutionary Origins and Diversification of the Mycorrhizal Mutualists.</title>
        <authorList>
            <consortium name="DOE Joint Genome Institute"/>
            <consortium name="Mycorrhizal Genomics Consortium"/>
            <person name="Kohler A."/>
            <person name="Kuo A."/>
            <person name="Nagy L.G."/>
            <person name="Floudas D."/>
            <person name="Copeland A."/>
            <person name="Barry K.W."/>
            <person name="Cichocki N."/>
            <person name="Veneault-Fourrey C."/>
            <person name="LaButti K."/>
            <person name="Lindquist E.A."/>
            <person name="Lipzen A."/>
            <person name="Lundell T."/>
            <person name="Morin E."/>
            <person name="Murat C."/>
            <person name="Riley R."/>
            <person name="Ohm R."/>
            <person name="Sun H."/>
            <person name="Tunlid A."/>
            <person name="Henrissat B."/>
            <person name="Grigoriev I.V."/>
            <person name="Hibbett D.S."/>
            <person name="Martin F."/>
        </authorList>
    </citation>
    <scope>NUCLEOTIDE SEQUENCE [LARGE SCALE GENOMIC DNA]</scope>
    <source>
        <strain evidence="3">MUT 4182</strain>
    </source>
</reference>
<evidence type="ECO:0000256" key="1">
    <source>
        <dbReference type="SAM" id="MobiDB-lite"/>
    </source>
</evidence>
<organism evidence="2 3">
    <name type="scientific">Tulasnella calospora MUT 4182</name>
    <dbReference type="NCBI Taxonomy" id="1051891"/>
    <lineage>
        <taxon>Eukaryota</taxon>
        <taxon>Fungi</taxon>
        <taxon>Dikarya</taxon>
        <taxon>Basidiomycota</taxon>
        <taxon>Agaricomycotina</taxon>
        <taxon>Agaricomycetes</taxon>
        <taxon>Cantharellales</taxon>
        <taxon>Tulasnellaceae</taxon>
        <taxon>Tulasnella</taxon>
    </lineage>
</organism>
<evidence type="ECO:0000313" key="3">
    <source>
        <dbReference type="Proteomes" id="UP000054248"/>
    </source>
</evidence>
<protein>
    <submittedName>
        <fullName evidence="2">Uncharacterized protein</fullName>
    </submittedName>
</protein>
<feature type="region of interest" description="Disordered" evidence="1">
    <location>
        <begin position="142"/>
        <end position="167"/>
    </location>
</feature>
<feature type="region of interest" description="Disordered" evidence="1">
    <location>
        <begin position="1"/>
        <end position="22"/>
    </location>
</feature>